<name>A0ACC5WTG6_PANGG</name>
<keyword evidence="2" id="KW-1185">Reference proteome</keyword>
<comment type="caution">
    <text evidence="1">The sequence shown here is derived from an EMBL/GenBank/DDBJ whole genome shotgun (WGS) entry which is preliminary data.</text>
</comment>
<reference evidence="1 2" key="1">
    <citation type="journal article" date="2022" name="bioRxiv">
        <title>An ancient truncated duplication of the anti-Mullerian hormone receptor type 2 gene is a potential conserved master sex determinant in the Pangasiidae catfish family.</title>
        <authorList>
            <person name="Wen M."/>
            <person name="Pan Q."/>
            <person name="Jouanno E."/>
            <person name="Montfort J."/>
            <person name="Zahm M."/>
            <person name="Cabau C."/>
            <person name="Klopp C."/>
            <person name="Iampietro C."/>
            <person name="Roques C."/>
            <person name="Bouchez O."/>
            <person name="Castinel A."/>
            <person name="Donnadieu C."/>
            <person name="Parrinello H."/>
            <person name="Poncet C."/>
            <person name="Belmonte E."/>
            <person name="Gautier V."/>
            <person name="Avarre J.-C."/>
            <person name="Dugue R."/>
            <person name="Gustiano R."/>
            <person name="Ha T.T.T."/>
            <person name="Campet M."/>
            <person name="Sriphairoj K."/>
            <person name="Ribolli J."/>
            <person name="de Almeida F.L."/>
            <person name="Desvignes T."/>
            <person name="Postlethwait J.H."/>
            <person name="Bucao C.F."/>
            <person name="Robinson-Rechavi M."/>
            <person name="Bobe J."/>
            <person name="Herpin A."/>
            <person name="Guiguen Y."/>
        </authorList>
    </citation>
    <scope>NUCLEOTIDE SEQUENCE [LARGE SCALE GENOMIC DNA]</scope>
    <source>
        <strain evidence="1">YG-Dec2019</strain>
    </source>
</reference>
<dbReference type="Proteomes" id="UP000829447">
    <property type="component" value="Linkage Group LG9"/>
</dbReference>
<evidence type="ECO:0000313" key="1">
    <source>
        <dbReference type="EMBL" id="MCI4381570.1"/>
    </source>
</evidence>
<protein>
    <submittedName>
        <fullName evidence="1">Uncharacterized protein</fullName>
    </submittedName>
</protein>
<organism evidence="1 2">
    <name type="scientific">Pangasianodon gigas</name>
    <name type="common">Mekong giant catfish</name>
    <name type="synonym">Pangasius gigas</name>
    <dbReference type="NCBI Taxonomy" id="30993"/>
    <lineage>
        <taxon>Eukaryota</taxon>
        <taxon>Metazoa</taxon>
        <taxon>Chordata</taxon>
        <taxon>Craniata</taxon>
        <taxon>Vertebrata</taxon>
        <taxon>Euteleostomi</taxon>
        <taxon>Actinopterygii</taxon>
        <taxon>Neopterygii</taxon>
        <taxon>Teleostei</taxon>
        <taxon>Ostariophysi</taxon>
        <taxon>Siluriformes</taxon>
        <taxon>Pangasiidae</taxon>
        <taxon>Pangasianodon</taxon>
    </lineage>
</organism>
<gene>
    <name evidence="1" type="ORF">PGIGA_G00253570</name>
</gene>
<sequence length="589" mass="64767">MVAVRALTQAFISHWSTPAWIKKKIRENLTKMLPKERKTQAVSDGELNMSRLSGTGSSPSLSSGSAGGEAASGVDGPASRVVSWAVCFERLMEDPVGVRYFTAFLKSEVSAENILFWQACEKFQKIPPTNLDELKKQARSIYDLYLSENSFNAVNIDDTARTNESDLEKPRPEMFSKAQQQIYKLMKFDSYARFVRSPLYQNCMLASVEGRPLPDLEPQNKCVTPTSDRKSTNVKTPSSDSKANKRKKLEKRGSWGADVSYHQVTVMRQESQISVKSSSSVELGSLSNRSEDGCTSPVSSETSSSVRADKYCCVFMPDGTASLAPARAGLTLRDMLSGLCEKRGFPMKDIVIYLQGKDKNVCQRQQPLSLDQDSSVLQDQQVYLELRITFTLEIVFTGKTIGIMAKSSKTLGDAVFSVLQKHQLRPQDAVITVSGSKEPLNMDTTVLRLASKTLCLDRVKGSGGGDVKGSPALDGGRTSTKPKNEMDGLVEMLTRVQCSRADDQRGLLTKEQLELPLFLQIPAQQSVRKSEEQKPKNVQETCSNKHTKPAEKAADGEKPCINGNHKDSNGEKNKTKQSDCAGSAKGTSH</sequence>
<dbReference type="EMBL" id="CM040462">
    <property type="protein sequence ID" value="MCI4381570.1"/>
    <property type="molecule type" value="Genomic_DNA"/>
</dbReference>
<accession>A0ACC5WTG6</accession>
<proteinExistence type="predicted"/>
<evidence type="ECO:0000313" key="2">
    <source>
        <dbReference type="Proteomes" id="UP000829447"/>
    </source>
</evidence>